<reference evidence="22" key="1">
    <citation type="journal article" date="2015" name="Genome Announc.">
        <title>Draft whole-genome sequence of the biocontrol agent Trichoderma harzianum T6776.</title>
        <authorList>
            <person name="Baroncelli R."/>
            <person name="Piaggeschi G."/>
            <person name="Fiorini L."/>
            <person name="Bertolini E."/>
            <person name="Zapparata A."/>
            <person name="Pe M.E."/>
            <person name="Sarrocco S."/>
            <person name="Vannacci G."/>
        </authorList>
    </citation>
    <scope>NUCLEOTIDE SEQUENCE [LARGE SCALE GENOMIC DNA]</scope>
    <source>
        <strain evidence="22">T6776</strain>
    </source>
</reference>
<dbReference type="GO" id="GO:0005506">
    <property type="term" value="F:iron ion binding"/>
    <property type="evidence" value="ECO:0007669"/>
    <property type="project" value="UniProtKB-UniRule"/>
</dbReference>
<dbReference type="PROSITE" id="PS50902">
    <property type="entry name" value="FLAVODOXIN_LIKE"/>
    <property type="match status" value="1"/>
</dbReference>
<keyword evidence="12 16" id="KW-0408">Iron</keyword>
<keyword evidence="6 16" id="KW-0288">FMN</keyword>
<dbReference type="SUPFAM" id="SSF48264">
    <property type="entry name" value="Cytochrome P450"/>
    <property type="match status" value="1"/>
</dbReference>
<evidence type="ECO:0000256" key="16">
    <source>
        <dbReference type="PIRNR" id="PIRNR000209"/>
    </source>
</evidence>
<keyword evidence="13 16" id="KW-0503">Monooxygenase</keyword>
<evidence type="ECO:0000256" key="5">
    <source>
        <dbReference type="ARBA" id="ARBA00022630"/>
    </source>
</evidence>
<dbReference type="SUPFAM" id="SSF52218">
    <property type="entry name" value="Flavoproteins"/>
    <property type="match status" value="1"/>
</dbReference>
<evidence type="ECO:0000256" key="12">
    <source>
        <dbReference type="ARBA" id="ARBA00023004"/>
    </source>
</evidence>
<evidence type="ECO:0000256" key="1">
    <source>
        <dbReference type="ARBA" id="ARBA00001971"/>
    </source>
</evidence>
<evidence type="ECO:0000256" key="17">
    <source>
        <dbReference type="PIRSR" id="PIRSR000209-1"/>
    </source>
</evidence>
<evidence type="ECO:0000256" key="4">
    <source>
        <dbReference type="ARBA" id="ARBA00022617"/>
    </source>
</evidence>
<dbReference type="PRINTS" id="PR00463">
    <property type="entry name" value="EP450I"/>
</dbReference>
<dbReference type="PANTHER" id="PTHR19384">
    <property type="entry name" value="NITRIC OXIDE SYNTHASE-RELATED"/>
    <property type="match status" value="1"/>
</dbReference>
<evidence type="ECO:0000256" key="9">
    <source>
        <dbReference type="ARBA" id="ARBA00022857"/>
    </source>
</evidence>
<evidence type="ECO:0000256" key="7">
    <source>
        <dbReference type="ARBA" id="ARBA00022723"/>
    </source>
</evidence>
<keyword evidence="3 16" id="KW-0813">Transport</keyword>
<dbReference type="Gene3D" id="1.10.630.10">
    <property type="entry name" value="Cytochrome P450"/>
    <property type="match status" value="1"/>
</dbReference>
<dbReference type="PIRSF" id="PIRSF000209">
    <property type="entry name" value="Bifunctional_P450_P450R"/>
    <property type="match status" value="1"/>
</dbReference>
<evidence type="ECO:0000256" key="14">
    <source>
        <dbReference type="ARBA" id="ARBA00047827"/>
    </source>
</evidence>
<dbReference type="InterPro" id="IPR017972">
    <property type="entry name" value="Cyt_P450_CS"/>
</dbReference>
<dbReference type="Gene3D" id="2.40.30.10">
    <property type="entry name" value="Translation factors"/>
    <property type="match status" value="1"/>
</dbReference>
<sequence length="1084" mass="120376">MATSKNTNIPQPRTIPLLGNIQDINLEYPLGSLLHLANKYGPIYRLSIGGTKLVILSSYEFVNEVCDDKRFKKSIQGDLEELRAVVHDGLFTSSGEEEENWGIAHRVLMSAFGPMSIREMFDNMHEVSSQLTLKWARYGSSTPISVGEDFTRLTLDTVALCSMGFRFNSYYRDDIHPFIKAMYAVLKAAGDRNMRVLPSILHKSADRKFESNIAMLRSTAGQVLAARQKAPNANGDPKDLLSAMLNGVDPKTGRKMTEQSIIDNLITFLVAGHETTAATLSFTMYQLVTNPDVYRKVQAEIDRVVGTGPVMIDHVGKLKYLSAVIRETLRFNAPISAFAREATQDETIGGKYRVKAGEQLVCLLAKSHLDPKVFGDTANEFVPERMMDDNFNRLMKEFPHCWSPFGTGLRSCIGRPFAWQEMILALAMLMQNFNFVMDNPSYSLIIQETLTIKPKDFKIRAIPRGGLMPFQLEARLAGASTGKTQRPLTTGDQPSPSDSSAIPLNRVAKVSGRTKLAIFYGSDSGTCEFMAQRLANDASSHGFRAAVDTLDAAREALPTDGPIVIITSSYEGQPPHNAGLFVDWIQNMDGEKLANVAYAVYGCGHSDWVKSYHRIPQLVDTTLERLGARRIVSMGTTNAKDRDMFSDFECWEDELLWPAIEKQFGGCTENDKTPTSGLSVSFSTPRALTLRQDTREGFVVAARSLVTSKSLSAKKHLEVRLPSNTTYSTGDYLAVLPHNPKETVLRAIRRFNLAWDSHVVITASEPTTLPTDSSIPISSLLTSYVELGQQATKRNVLSLYLLAEEGKTKQELHRLATDAYETEIRLKRVSMLDIAEQFPELSIPFNNFLLLLPPMRVRKYSISSSPLSDPTTATLTYSVIDSPALSGNGQYMGVTSSYLSSLAPGDRLQVSIRAGQGGFRLPADSSKTPIICIATGTGIAPFRAFIEERSILQKSGRSLAQAVLFYGCRNPLDDDLYYDEFCTWEAAGAVAVFRSYSRQPQASHGCKYVQDRIWHERQNVTQLWDSNAKIYVCGSNAMADGVRETLIRILSNTIETKGVAMGKKEAMEWFERITSERYAIDVFD</sequence>
<dbReference type="EMBL" id="JOKZ01000371">
    <property type="protein sequence ID" value="KKO98931.1"/>
    <property type="molecule type" value="Genomic_DNA"/>
</dbReference>
<dbReference type="GO" id="GO:0020037">
    <property type="term" value="F:heme binding"/>
    <property type="evidence" value="ECO:0007669"/>
    <property type="project" value="UniProtKB-UniRule"/>
</dbReference>
<evidence type="ECO:0000256" key="11">
    <source>
        <dbReference type="ARBA" id="ARBA00023002"/>
    </source>
</evidence>
<dbReference type="Pfam" id="PF00067">
    <property type="entry name" value="p450"/>
    <property type="match status" value="1"/>
</dbReference>
<evidence type="ECO:0000256" key="15">
    <source>
        <dbReference type="ARBA" id="ARBA00049342"/>
    </source>
</evidence>
<evidence type="ECO:0000256" key="6">
    <source>
        <dbReference type="ARBA" id="ARBA00022643"/>
    </source>
</evidence>
<dbReference type="PANTHER" id="PTHR19384:SF127">
    <property type="entry name" value="BIFUNCTIONAL CYTOCHROME P450_NADPH--P450 REDUCTASE"/>
    <property type="match status" value="1"/>
</dbReference>
<dbReference type="AlphaFoldDB" id="A0A0F9ZEW4"/>
<dbReference type="Proteomes" id="UP000034112">
    <property type="component" value="Unassembled WGS sequence"/>
</dbReference>
<feature type="domain" description="FAD-binding FR-type" evidence="20">
    <location>
        <begin position="692"/>
        <end position="922"/>
    </location>
</feature>
<dbReference type="InterPro" id="IPR029039">
    <property type="entry name" value="Flavoprotein-like_sf"/>
</dbReference>
<evidence type="ECO:0000259" key="19">
    <source>
        <dbReference type="PROSITE" id="PS50902"/>
    </source>
</evidence>
<dbReference type="GO" id="GO:0003958">
    <property type="term" value="F:NADPH-hemoprotein reductase activity"/>
    <property type="evidence" value="ECO:0007669"/>
    <property type="project" value="UniProtKB-UniRule"/>
</dbReference>
<dbReference type="Pfam" id="PF00667">
    <property type="entry name" value="FAD_binding_1"/>
    <property type="match status" value="1"/>
</dbReference>
<dbReference type="InterPro" id="IPR023206">
    <property type="entry name" value="Bifunctional_P450_P450_red"/>
</dbReference>
<evidence type="ECO:0000313" key="22">
    <source>
        <dbReference type="Proteomes" id="UP000034112"/>
    </source>
</evidence>
<keyword evidence="9 16" id="KW-0521">NADP</keyword>
<dbReference type="InterPro" id="IPR036396">
    <property type="entry name" value="Cyt_P450_sf"/>
</dbReference>
<comment type="cofactor">
    <cofactor evidence="1 16 17">
        <name>heme</name>
        <dbReference type="ChEBI" id="CHEBI:30413"/>
    </cofactor>
</comment>
<feature type="domain" description="Flavodoxin-like" evidence="19">
    <location>
        <begin position="516"/>
        <end position="656"/>
    </location>
</feature>
<keyword evidence="11 16" id="KW-0560">Oxidoreductase</keyword>
<dbReference type="OMA" id="CEFMAQR"/>
<dbReference type="EC" id="1.14.14.1" evidence="16"/>
<comment type="catalytic activity">
    <reaction evidence="15 16">
        <text>2 oxidized [cytochrome P450] + NADPH = 2 reduced [cytochrome P450] + NADP(+) + H(+)</text>
        <dbReference type="Rhea" id="RHEA:24040"/>
        <dbReference type="Rhea" id="RHEA-COMP:14627"/>
        <dbReference type="Rhea" id="RHEA-COMP:14628"/>
        <dbReference type="ChEBI" id="CHEBI:15378"/>
        <dbReference type="ChEBI" id="CHEBI:55376"/>
        <dbReference type="ChEBI" id="CHEBI:57783"/>
        <dbReference type="ChEBI" id="CHEBI:58349"/>
        <dbReference type="ChEBI" id="CHEBI:60344"/>
        <dbReference type="EC" id="1.6.2.4"/>
    </reaction>
</comment>
<dbReference type="SUPFAM" id="SSF52343">
    <property type="entry name" value="Ferredoxin reductase-like, C-terminal NADP-linked domain"/>
    <property type="match status" value="1"/>
</dbReference>
<dbReference type="Gene3D" id="1.20.990.10">
    <property type="entry name" value="NADPH-cytochrome p450 Reductase, Chain A, domain 3"/>
    <property type="match status" value="1"/>
</dbReference>
<dbReference type="CDD" id="cd11068">
    <property type="entry name" value="CYP120A1"/>
    <property type="match status" value="1"/>
</dbReference>
<dbReference type="PROSITE" id="PS00086">
    <property type="entry name" value="CYTOCHROME_P450"/>
    <property type="match status" value="1"/>
</dbReference>
<organism evidence="21 22">
    <name type="scientific">Trichoderma harzianum</name>
    <name type="common">Hypocrea lixii</name>
    <dbReference type="NCBI Taxonomy" id="5544"/>
    <lineage>
        <taxon>Eukaryota</taxon>
        <taxon>Fungi</taxon>
        <taxon>Dikarya</taxon>
        <taxon>Ascomycota</taxon>
        <taxon>Pezizomycotina</taxon>
        <taxon>Sordariomycetes</taxon>
        <taxon>Hypocreomycetidae</taxon>
        <taxon>Hypocreales</taxon>
        <taxon>Hypocreaceae</taxon>
        <taxon>Trichoderma</taxon>
    </lineage>
</organism>
<dbReference type="GO" id="GO:0070330">
    <property type="term" value="F:aromatase activity"/>
    <property type="evidence" value="ECO:0007669"/>
    <property type="project" value="UniProtKB-UniRule"/>
</dbReference>
<keyword evidence="5 16" id="KW-0285">Flavoprotein</keyword>
<keyword evidence="4 16" id="KW-0349">Heme</keyword>
<keyword evidence="10 16" id="KW-0249">Electron transport</keyword>
<dbReference type="FunFam" id="2.40.30.10:FF:000198">
    <property type="entry name" value="Bifunctional cytochrome P450/NADPH--P450 reductase"/>
    <property type="match status" value="1"/>
</dbReference>
<evidence type="ECO:0000256" key="13">
    <source>
        <dbReference type="ARBA" id="ARBA00023033"/>
    </source>
</evidence>
<dbReference type="GO" id="GO:0005829">
    <property type="term" value="C:cytosol"/>
    <property type="evidence" value="ECO:0007669"/>
    <property type="project" value="TreeGrafter"/>
</dbReference>
<keyword evidence="8 16" id="KW-0274">FAD</keyword>
<dbReference type="InterPro" id="IPR003097">
    <property type="entry name" value="CysJ-like_FAD-binding"/>
</dbReference>
<dbReference type="InterPro" id="IPR039261">
    <property type="entry name" value="FNR_nucleotide-bd"/>
</dbReference>
<gene>
    <name evidence="21" type="ORF">THAR02_08969</name>
</gene>
<feature type="binding site" description="axial binding residue" evidence="17">
    <location>
        <position position="412"/>
    </location>
    <ligand>
        <name>heme</name>
        <dbReference type="ChEBI" id="CHEBI:30413"/>
    </ligand>
    <ligandPart>
        <name>Fe</name>
        <dbReference type="ChEBI" id="CHEBI:18248"/>
    </ligandPart>
</feature>
<dbReference type="CDD" id="cd06206">
    <property type="entry name" value="bifunctional_CYPOR"/>
    <property type="match status" value="1"/>
</dbReference>
<dbReference type="Pfam" id="PF00175">
    <property type="entry name" value="NAD_binding_1"/>
    <property type="match status" value="1"/>
</dbReference>
<evidence type="ECO:0000256" key="3">
    <source>
        <dbReference type="ARBA" id="ARBA00022448"/>
    </source>
</evidence>
<dbReference type="InterPro" id="IPR001433">
    <property type="entry name" value="OxRdtase_FAD/NAD-bd"/>
</dbReference>
<evidence type="ECO:0000256" key="10">
    <source>
        <dbReference type="ARBA" id="ARBA00022982"/>
    </source>
</evidence>
<dbReference type="GO" id="GO:0050660">
    <property type="term" value="F:flavin adenine dinucleotide binding"/>
    <property type="evidence" value="ECO:0007669"/>
    <property type="project" value="TreeGrafter"/>
</dbReference>
<dbReference type="Pfam" id="PF00258">
    <property type="entry name" value="Flavodoxin_1"/>
    <property type="match status" value="1"/>
</dbReference>
<evidence type="ECO:0000256" key="2">
    <source>
        <dbReference type="ARBA" id="ARBA00010018"/>
    </source>
</evidence>
<feature type="region of interest" description="Disordered" evidence="18">
    <location>
        <begin position="480"/>
        <end position="502"/>
    </location>
</feature>
<dbReference type="InterPro" id="IPR017927">
    <property type="entry name" value="FAD-bd_FR_type"/>
</dbReference>
<dbReference type="EC" id="1.6.2.4" evidence="16"/>
<dbReference type="Gene3D" id="3.40.50.80">
    <property type="entry name" value="Nucleotide-binding domain of ferredoxin-NADP reductase (FNR) module"/>
    <property type="match status" value="1"/>
</dbReference>
<dbReference type="InterPro" id="IPR002401">
    <property type="entry name" value="Cyt_P450_E_grp-I"/>
</dbReference>
<evidence type="ECO:0000259" key="20">
    <source>
        <dbReference type="PROSITE" id="PS51384"/>
    </source>
</evidence>
<dbReference type="InterPro" id="IPR008254">
    <property type="entry name" value="Flavodoxin/NO_synth"/>
</dbReference>
<comment type="caution">
    <text evidence="21">The sequence shown here is derived from an EMBL/GenBank/DDBJ whole genome shotgun (WGS) entry which is preliminary data.</text>
</comment>
<dbReference type="PROSITE" id="PS51384">
    <property type="entry name" value="FAD_FR"/>
    <property type="match status" value="1"/>
</dbReference>
<comment type="similarity">
    <text evidence="2 16">In the N-terminal section; belongs to the cytochrome P450 family.</text>
</comment>
<dbReference type="GO" id="GO:0010181">
    <property type="term" value="F:FMN binding"/>
    <property type="evidence" value="ECO:0007669"/>
    <property type="project" value="UniProtKB-UniRule"/>
</dbReference>
<proteinExistence type="inferred from homology"/>
<dbReference type="OrthoDB" id="1470350at2759"/>
<keyword evidence="7 16" id="KW-0479">Metal-binding</keyword>
<dbReference type="InterPro" id="IPR001128">
    <property type="entry name" value="Cyt_P450"/>
</dbReference>
<protein>
    <recommendedName>
        <fullName evidence="16">Bifunctional cytochrome P450/NADPH--P450 reductase</fullName>
    </recommendedName>
    <domain>
        <recommendedName>
            <fullName evidence="16">Cytochrome P450</fullName>
            <ecNumber evidence="16">1.14.14.1</ecNumber>
        </recommendedName>
    </domain>
    <domain>
        <recommendedName>
            <fullName evidence="16">NADPH--cytochrome P450 reductase</fullName>
            <ecNumber evidence="16">1.6.2.4</ecNumber>
        </recommendedName>
    </domain>
</protein>
<evidence type="ECO:0000313" key="21">
    <source>
        <dbReference type="EMBL" id="KKO98931.1"/>
    </source>
</evidence>
<evidence type="ECO:0000256" key="18">
    <source>
        <dbReference type="SAM" id="MobiDB-lite"/>
    </source>
</evidence>
<dbReference type="SUPFAM" id="SSF63380">
    <property type="entry name" value="Riboflavin synthase domain-like"/>
    <property type="match status" value="1"/>
</dbReference>
<comment type="catalytic activity">
    <reaction evidence="14 16">
        <text>an organic molecule + reduced [NADPH--hemoprotein reductase] + O2 = an alcohol + oxidized [NADPH--hemoprotein reductase] + H2O + H(+)</text>
        <dbReference type="Rhea" id="RHEA:17149"/>
        <dbReference type="Rhea" id="RHEA-COMP:11964"/>
        <dbReference type="Rhea" id="RHEA-COMP:11965"/>
        <dbReference type="ChEBI" id="CHEBI:15377"/>
        <dbReference type="ChEBI" id="CHEBI:15378"/>
        <dbReference type="ChEBI" id="CHEBI:15379"/>
        <dbReference type="ChEBI" id="CHEBI:30879"/>
        <dbReference type="ChEBI" id="CHEBI:57618"/>
        <dbReference type="ChEBI" id="CHEBI:58210"/>
        <dbReference type="ChEBI" id="CHEBI:142491"/>
        <dbReference type="EC" id="1.14.14.1"/>
    </reaction>
</comment>
<comment type="cofactor">
    <cofactor evidence="16">
        <name>FAD</name>
        <dbReference type="ChEBI" id="CHEBI:57692"/>
    </cofactor>
    <cofactor evidence="16">
        <name>FMN</name>
        <dbReference type="ChEBI" id="CHEBI:58210"/>
    </cofactor>
</comment>
<accession>A0A0F9ZEW4</accession>
<dbReference type="FunFam" id="1.10.630.10:FF:000040">
    <property type="entry name" value="Bifunctional cytochrome P450/NADPH--P450 reductase"/>
    <property type="match status" value="1"/>
</dbReference>
<dbReference type="InterPro" id="IPR023173">
    <property type="entry name" value="NADPH_Cyt_P450_Rdtase_alpha"/>
</dbReference>
<evidence type="ECO:0000256" key="8">
    <source>
        <dbReference type="ARBA" id="ARBA00022827"/>
    </source>
</evidence>
<dbReference type="InterPro" id="IPR017938">
    <property type="entry name" value="Riboflavin_synthase-like_b-brl"/>
</dbReference>
<name>A0A0F9ZEW4_TRIHA</name>
<feature type="compositionally biased region" description="Polar residues" evidence="18">
    <location>
        <begin position="481"/>
        <end position="502"/>
    </location>
</feature>
<dbReference type="PRINTS" id="PR00385">
    <property type="entry name" value="P450"/>
</dbReference>
<dbReference type="Gene3D" id="3.40.50.360">
    <property type="match status" value="1"/>
</dbReference>